<gene>
    <name evidence="9" type="ORF">PEBR_29287</name>
</gene>
<dbReference type="EMBL" id="LJBN01000176">
    <property type="protein sequence ID" value="OOQ84756.1"/>
    <property type="molecule type" value="Genomic_DNA"/>
</dbReference>
<accession>A0A1S9RHB5</accession>
<keyword evidence="6" id="KW-0560">Oxidoreductase</keyword>
<evidence type="ECO:0000256" key="1">
    <source>
        <dbReference type="ARBA" id="ARBA00001974"/>
    </source>
</evidence>
<name>A0A1S9RHB5_PENBI</name>
<comment type="similarity">
    <text evidence="2">Belongs to the FAD-binding monooxygenase family.</text>
</comment>
<evidence type="ECO:0000256" key="5">
    <source>
        <dbReference type="ARBA" id="ARBA00022857"/>
    </source>
</evidence>
<evidence type="ECO:0000256" key="2">
    <source>
        <dbReference type="ARBA" id="ARBA00010139"/>
    </source>
</evidence>
<dbReference type="InterPro" id="IPR036188">
    <property type="entry name" value="FAD/NAD-bd_sf"/>
</dbReference>
<evidence type="ECO:0000256" key="7">
    <source>
        <dbReference type="ARBA" id="ARBA00023033"/>
    </source>
</evidence>
<evidence type="ECO:0000259" key="8">
    <source>
        <dbReference type="Pfam" id="PF07992"/>
    </source>
</evidence>
<protein>
    <submittedName>
        <fullName evidence="9">Putative dimethylaniline monooxygenase</fullName>
    </submittedName>
</protein>
<dbReference type="Pfam" id="PF07992">
    <property type="entry name" value="Pyr_redox_2"/>
    <property type="match status" value="1"/>
</dbReference>
<evidence type="ECO:0000256" key="4">
    <source>
        <dbReference type="ARBA" id="ARBA00022827"/>
    </source>
</evidence>
<organism evidence="9 10">
    <name type="scientific">Penicillium brasilianum</name>
    <dbReference type="NCBI Taxonomy" id="104259"/>
    <lineage>
        <taxon>Eukaryota</taxon>
        <taxon>Fungi</taxon>
        <taxon>Dikarya</taxon>
        <taxon>Ascomycota</taxon>
        <taxon>Pezizomycotina</taxon>
        <taxon>Eurotiomycetes</taxon>
        <taxon>Eurotiomycetidae</taxon>
        <taxon>Eurotiales</taxon>
        <taxon>Aspergillaceae</taxon>
        <taxon>Penicillium</taxon>
    </lineage>
</organism>
<evidence type="ECO:0000313" key="9">
    <source>
        <dbReference type="EMBL" id="OOQ84756.1"/>
    </source>
</evidence>
<evidence type="ECO:0000256" key="6">
    <source>
        <dbReference type="ARBA" id="ARBA00023002"/>
    </source>
</evidence>
<keyword evidence="4" id="KW-0274">FAD</keyword>
<dbReference type="InterPro" id="IPR050775">
    <property type="entry name" value="FAD-binding_Monooxygenases"/>
</dbReference>
<comment type="cofactor">
    <cofactor evidence="1">
        <name>FAD</name>
        <dbReference type="ChEBI" id="CHEBI:57692"/>
    </cofactor>
</comment>
<dbReference type="AlphaFoldDB" id="A0A1S9RHB5"/>
<proteinExistence type="inferred from homology"/>
<keyword evidence="3" id="KW-0285">Flavoprotein</keyword>
<keyword evidence="5" id="KW-0521">NADP</keyword>
<evidence type="ECO:0000313" key="10">
    <source>
        <dbReference type="Proteomes" id="UP000190744"/>
    </source>
</evidence>
<dbReference type="SUPFAM" id="SSF51905">
    <property type="entry name" value="FAD/NAD(P)-binding domain"/>
    <property type="match status" value="2"/>
</dbReference>
<dbReference type="Proteomes" id="UP000190744">
    <property type="component" value="Unassembled WGS sequence"/>
</dbReference>
<reference evidence="10" key="1">
    <citation type="submission" date="2015-09" db="EMBL/GenBank/DDBJ databases">
        <authorList>
            <person name="Fill T.P."/>
            <person name="Baretta J.F."/>
            <person name="de Almeida L.G."/>
            <person name="Rocha M."/>
            <person name="de Souza D.H."/>
            <person name="Malavazi I."/>
            <person name="Cerdeira L.T."/>
            <person name="Hong H."/>
            <person name="Samborskyy M."/>
            <person name="de Vasconcelos A.T."/>
            <person name="Leadlay P."/>
            <person name="Rodrigues-Filho E."/>
        </authorList>
    </citation>
    <scope>NUCLEOTIDE SEQUENCE [LARGE SCALE GENOMIC DNA]</scope>
    <source>
        <strain evidence="10">LaBioMMi 136</strain>
    </source>
</reference>
<sequence length="542" mass="60591">MTVPQDSPPIQADAIIVGGGFSGIYVFHRLRDQLGLNVKIIEESSDLGGVWHRNVYPGARVDSPSPVYGFGIEEVHKTWNWSQAYPGQNELQAYFNHVDSVLSIKKDCIFNTRVNGASFNPETAKWTIRTEDGRTAETRYFIPAIGFAAQEHIPDWTGIKAFKGTIHHSSNWPREGVDVKGKRVAVIGTGATAIQIIQEWAKEASELFVFQRTPNLALPMKQKLFTQAEQKQMGAETADLFKLSKETLSCMPYHAPTKAFADFAREEVVELLNQLYDEGGFGLWGLSYVDLLSSPEGNRCTYDVWAKRTRERIHDPIKRDLLAPLEPPHPFGTKRPSLEQDYYEQFNRPTVHIVDTKAHPIVELTPTGIATDDGKHYEAEIIAIATGFDASTGGLCKMGVKDVNGMDLCERWINGITTHLGMMVPGFPNMFMPYGLQCPTPFTNGPVFIEHQADFIRDLVQKIQDGNILSVDPRPDAADAWKAEVKAVGDLTLFSQAKSWYMGANIPGKTVEMLYYFGGVVRWRELCAEALGPKFKESFVCH</sequence>
<dbReference type="InterPro" id="IPR023753">
    <property type="entry name" value="FAD/NAD-binding_dom"/>
</dbReference>
<dbReference type="PANTHER" id="PTHR43098">
    <property type="entry name" value="L-ORNITHINE N(5)-MONOOXYGENASE-RELATED"/>
    <property type="match status" value="1"/>
</dbReference>
<dbReference type="GO" id="GO:0004497">
    <property type="term" value="F:monooxygenase activity"/>
    <property type="evidence" value="ECO:0007669"/>
    <property type="project" value="UniProtKB-KW"/>
</dbReference>
<comment type="caution">
    <text evidence="9">The sequence shown here is derived from an EMBL/GenBank/DDBJ whole genome shotgun (WGS) entry which is preliminary data.</text>
</comment>
<evidence type="ECO:0000256" key="3">
    <source>
        <dbReference type="ARBA" id="ARBA00022630"/>
    </source>
</evidence>
<dbReference type="Gene3D" id="3.50.50.60">
    <property type="entry name" value="FAD/NAD(P)-binding domain"/>
    <property type="match status" value="2"/>
</dbReference>
<feature type="domain" description="FAD/NAD(P)-binding" evidence="8">
    <location>
        <begin position="13"/>
        <end position="233"/>
    </location>
</feature>
<dbReference type="PANTHER" id="PTHR43098:SF3">
    <property type="entry name" value="L-ORNITHINE N(5)-MONOOXYGENASE-RELATED"/>
    <property type="match status" value="1"/>
</dbReference>
<keyword evidence="7 9" id="KW-0503">Monooxygenase</keyword>